<dbReference type="Gene3D" id="3.40.50.300">
    <property type="entry name" value="P-loop containing nucleotide triphosphate hydrolases"/>
    <property type="match status" value="2"/>
</dbReference>
<keyword evidence="2" id="KW-1185">Reference proteome</keyword>
<evidence type="ECO:0000313" key="1">
    <source>
        <dbReference type="EMBL" id="KYC39715.1"/>
    </source>
</evidence>
<dbReference type="InterPro" id="IPR027417">
    <property type="entry name" value="P-loop_NTPase"/>
</dbReference>
<dbReference type="STRING" id="128403.WA1_30770"/>
<dbReference type="InterPro" id="IPR035093">
    <property type="entry name" value="RelE/ParE_toxin_dom_sf"/>
</dbReference>
<gene>
    <name evidence="1" type="ORF">WA1_30770</name>
</gene>
<dbReference type="AlphaFoldDB" id="A0A139X4V3"/>
<sequence length="772" mass="90193">MLQVKIIRAAFREIQKLPLPDVNKVYEILRCISQEEQTDTKFLSGYDNLKRTRSGNLRVIWQREPGGDIVVIKAGLRGDVYDDAFDSRDRDCPIIVTELINPQGTELAEHPTYYWNQQQDSDWYKFVYSTYRYSPILTQYQRKVLEEPLRTLFAYNQWLNTDTFRNRVCIVQSAPGTGKTICATLFACEIHKQHGCNTMLIVPEALRGDIAEYSEVKQARTQENFWLVTFREWIGRIKPEFQNRLASSDEELYALQEATKFTYQPRRLNLDKMTYRDVLLYQSFVLDTAVFHQTRNAIYQVNREQIERLTQIDKQRWLSALSGRKSRVNAASELTENPPLPPFNNGCTLIVIDEAQDFMLCELQALIAVCQAWLEQGHQTYLLLLGDLNQRIQPTDFDWGQLRLREPIKLERNYRNSLHILEFANQFWNIAQYISRNFHGKHLPPPANLEDAFEVGEPVRLLECTSNDEALKFLQQLAQESEREEDRRYLLRDLTNAVKVVSPNLNISYNNLVILNAEQAKGREFEACIAFRLFDGTGEPSLEECFQWYTLLTRARSRLLVVVTSEELNRLDSHECNYFEKCDRIDSHTAISWITELACDVDLNQMTDDIQQRLWKRCETGYLYWDTYLALELAAVKDENLYKWEHEAIALLSKHSQQHLQNELKNTHSISLRCLLLRAMQCSWQAVTEATQLKNRDFPEYQRLINSIARDLVAKGLPYEAARVKVQLSDGNNHHNLPFWGEISNHSNQFKPLVTLLCEAFIDRITNLNDNR</sequence>
<proteinExistence type="predicted"/>
<dbReference type="Proteomes" id="UP000076925">
    <property type="component" value="Unassembled WGS sequence"/>
</dbReference>
<dbReference type="OrthoDB" id="568057at2"/>
<dbReference type="SUPFAM" id="SSF143011">
    <property type="entry name" value="RelE-like"/>
    <property type="match status" value="1"/>
</dbReference>
<accession>A0A139X4V3</accession>
<dbReference type="Gene3D" id="3.30.2310.20">
    <property type="entry name" value="RelE-like"/>
    <property type="match status" value="1"/>
</dbReference>
<evidence type="ECO:0008006" key="3">
    <source>
        <dbReference type="Google" id="ProtNLM"/>
    </source>
</evidence>
<dbReference type="RefSeq" id="WP_017740483.1">
    <property type="nucleotide sequence ID" value="NZ_KQ976354.1"/>
</dbReference>
<dbReference type="SUPFAM" id="SSF52540">
    <property type="entry name" value="P-loop containing nucleoside triphosphate hydrolases"/>
    <property type="match status" value="1"/>
</dbReference>
<organism evidence="1 2">
    <name type="scientific">Scytonema hofmannii PCC 7110</name>
    <dbReference type="NCBI Taxonomy" id="128403"/>
    <lineage>
        <taxon>Bacteria</taxon>
        <taxon>Bacillati</taxon>
        <taxon>Cyanobacteriota</taxon>
        <taxon>Cyanophyceae</taxon>
        <taxon>Nostocales</taxon>
        <taxon>Scytonemataceae</taxon>
        <taxon>Scytonema</taxon>
    </lineage>
</organism>
<comment type="caution">
    <text evidence="1">The sequence shown here is derived from an EMBL/GenBank/DDBJ whole genome shotgun (WGS) entry which is preliminary data.</text>
</comment>
<evidence type="ECO:0000313" key="2">
    <source>
        <dbReference type="Proteomes" id="UP000076925"/>
    </source>
</evidence>
<dbReference type="EMBL" id="ANNX02000033">
    <property type="protein sequence ID" value="KYC39715.1"/>
    <property type="molecule type" value="Genomic_DNA"/>
</dbReference>
<reference evidence="1 2" key="1">
    <citation type="journal article" date="2013" name="Genome Biol. Evol.">
        <title>Genomes of Stigonematalean cyanobacteria (subsection V) and the evolution of oxygenic photosynthesis from prokaryotes to plastids.</title>
        <authorList>
            <person name="Dagan T."/>
            <person name="Roettger M."/>
            <person name="Stucken K."/>
            <person name="Landan G."/>
            <person name="Koch R."/>
            <person name="Major P."/>
            <person name="Gould S.B."/>
            <person name="Goremykin V.V."/>
            <person name="Rippka R."/>
            <person name="Tandeau de Marsac N."/>
            <person name="Gugger M."/>
            <person name="Lockhart P.J."/>
            <person name="Allen J.F."/>
            <person name="Brune I."/>
            <person name="Maus I."/>
            <person name="Puhler A."/>
            <person name="Martin W.F."/>
        </authorList>
    </citation>
    <scope>NUCLEOTIDE SEQUENCE [LARGE SCALE GENOMIC DNA]</scope>
    <source>
        <strain evidence="1 2">PCC 7110</strain>
    </source>
</reference>
<name>A0A139X4V3_9CYAN</name>
<protein>
    <recommendedName>
        <fullName evidence="3">DNA helicase</fullName>
    </recommendedName>
</protein>